<dbReference type="AlphaFoldDB" id="A0A5D2LZV4"/>
<accession>A0A5D2LZV4</accession>
<sequence>MNLGLNLPLRPNLSIFFHDYPESLSLSVRSL</sequence>
<dbReference type="Proteomes" id="UP000322667">
    <property type="component" value="Chromosome D02"/>
</dbReference>
<proteinExistence type="predicted"/>
<name>A0A5D2LZV4_GOSTO</name>
<evidence type="ECO:0000313" key="2">
    <source>
        <dbReference type="Proteomes" id="UP000322667"/>
    </source>
</evidence>
<organism evidence="1 2">
    <name type="scientific">Gossypium tomentosum</name>
    <name type="common">Hawaiian cotton</name>
    <name type="synonym">Gossypium sandvicense</name>
    <dbReference type="NCBI Taxonomy" id="34277"/>
    <lineage>
        <taxon>Eukaryota</taxon>
        <taxon>Viridiplantae</taxon>
        <taxon>Streptophyta</taxon>
        <taxon>Embryophyta</taxon>
        <taxon>Tracheophyta</taxon>
        <taxon>Spermatophyta</taxon>
        <taxon>Magnoliopsida</taxon>
        <taxon>eudicotyledons</taxon>
        <taxon>Gunneridae</taxon>
        <taxon>Pentapetalae</taxon>
        <taxon>rosids</taxon>
        <taxon>malvids</taxon>
        <taxon>Malvales</taxon>
        <taxon>Malvaceae</taxon>
        <taxon>Malvoideae</taxon>
        <taxon>Gossypium</taxon>
    </lineage>
</organism>
<dbReference type="EMBL" id="CM017624">
    <property type="protein sequence ID" value="TYH84621.1"/>
    <property type="molecule type" value="Genomic_DNA"/>
</dbReference>
<keyword evidence="2" id="KW-1185">Reference proteome</keyword>
<gene>
    <name evidence="1" type="ORF">ES332_D02G209300v1</name>
</gene>
<evidence type="ECO:0000313" key="1">
    <source>
        <dbReference type="EMBL" id="TYH84621.1"/>
    </source>
</evidence>
<protein>
    <submittedName>
        <fullName evidence="1">Uncharacterized protein</fullName>
    </submittedName>
</protein>
<reference evidence="1 2" key="1">
    <citation type="submission" date="2019-07" db="EMBL/GenBank/DDBJ databases">
        <title>WGS assembly of Gossypium tomentosum.</title>
        <authorList>
            <person name="Chen Z.J."/>
            <person name="Sreedasyam A."/>
            <person name="Ando A."/>
            <person name="Song Q."/>
            <person name="De L."/>
            <person name="Hulse-Kemp A."/>
            <person name="Ding M."/>
            <person name="Ye W."/>
            <person name="Kirkbride R."/>
            <person name="Jenkins J."/>
            <person name="Plott C."/>
            <person name="Lovell J."/>
            <person name="Lin Y.-M."/>
            <person name="Vaughn R."/>
            <person name="Liu B."/>
            <person name="Li W."/>
            <person name="Simpson S."/>
            <person name="Scheffler B."/>
            <person name="Saski C."/>
            <person name="Grover C."/>
            <person name="Hu G."/>
            <person name="Conover J."/>
            <person name="Carlson J."/>
            <person name="Shu S."/>
            <person name="Boston L."/>
            <person name="Williams M."/>
            <person name="Peterson D."/>
            <person name="Mcgee K."/>
            <person name="Jones D."/>
            <person name="Wendel J."/>
            <person name="Stelly D."/>
            <person name="Grimwood J."/>
            <person name="Schmutz J."/>
        </authorList>
    </citation>
    <scope>NUCLEOTIDE SEQUENCE [LARGE SCALE GENOMIC DNA]</scope>
    <source>
        <strain evidence="1">7179.01</strain>
    </source>
</reference>